<dbReference type="Proteomes" id="UP000076738">
    <property type="component" value="Unassembled WGS sequence"/>
</dbReference>
<accession>A0A167LPW5</accession>
<evidence type="ECO:0000313" key="1">
    <source>
        <dbReference type="EMBL" id="KZO95909.1"/>
    </source>
</evidence>
<dbReference type="EMBL" id="KV417286">
    <property type="protein sequence ID" value="KZO95909.1"/>
    <property type="molecule type" value="Genomic_DNA"/>
</dbReference>
<reference evidence="1 2" key="1">
    <citation type="journal article" date="2016" name="Mol. Biol. Evol.">
        <title>Comparative Genomics of Early-Diverging Mushroom-Forming Fungi Provides Insights into the Origins of Lignocellulose Decay Capabilities.</title>
        <authorList>
            <person name="Nagy L.G."/>
            <person name="Riley R."/>
            <person name="Tritt A."/>
            <person name="Adam C."/>
            <person name="Daum C."/>
            <person name="Floudas D."/>
            <person name="Sun H."/>
            <person name="Yadav J.S."/>
            <person name="Pangilinan J."/>
            <person name="Larsson K.H."/>
            <person name="Matsuura K."/>
            <person name="Barry K."/>
            <person name="Labutti K."/>
            <person name="Kuo R."/>
            <person name="Ohm R.A."/>
            <person name="Bhattacharya S.S."/>
            <person name="Shirouzu T."/>
            <person name="Yoshinaga Y."/>
            <person name="Martin F.M."/>
            <person name="Grigoriev I.V."/>
            <person name="Hibbett D.S."/>
        </authorList>
    </citation>
    <scope>NUCLEOTIDE SEQUENCE [LARGE SCALE GENOMIC DNA]</scope>
    <source>
        <strain evidence="1 2">TUFC12733</strain>
    </source>
</reference>
<gene>
    <name evidence="1" type="ORF">CALVIDRAFT_537507</name>
</gene>
<keyword evidence="2" id="KW-1185">Reference proteome</keyword>
<proteinExistence type="predicted"/>
<name>A0A167LPW5_CALVF</name>
<organism evidence="1 2">
    <name type="scientific">Calocera viscosa (strain TUFC12733)</name>
    <dbReference type="NCBI Taxonomy" id="1330018"/>
    <lineage>
        <taxon>Eukaryota</taxon>
        <taxon>Fungi</taxon>
        <taxon>Dikarya</taxon>
        <taxon>Basidiomycota</taxon>
        <taxon>Agaricomycotina</taxon>
        <taxon>Dacrymycetes</taxon>
        <taxon>Dacrymycetales</taxon>
        <taxon>Dacrymycetaceae</taxon>
        <taxon>Calocera</taxon>
    </lineage>
</organism>
<evidence type="ECO:0000313" key="2">
    <source>
        <dbReference type="Proteomes" id="UP000076738"/>
    </source>
</evidence>
<dbReference type="Gene3D" id="3.90.1530.10">
    <property type="entry name" value="Conserved hypothetical protein from pyrococcus furiosus pfu- 392566-001, ParB domain"/>
    <property type="match status" value="1"/>
</dbReference>
<protein>
    <submittedName>
        <fullName evidence="1">Uncharacterized protein</fullName>
    </submittedName>
</protein>
<sequence length="88" mass="9935">MRSTVPLSIINRPIMPEIDEDKVALFMEDMEVRCVAVHRSHASFSHSSPNPIHPHLMRGASCRPTCLEPIFADRMLTVAHRQGTTSRL</sequence>
<dbReference type="AlphaFoldDB" id="A0A167LPW5"/>
<dbReference type="STRING" id="1330018.A0A167LPW5"/>
<dbReference type="OrthoDB" id="10023328at2759"/>